<dbReference type="Pfam" id="PF19890">
    <property type="entry name" value="DUF6363"/>
    <property type="match status" value="1"/>
</dbReference>
<organism evidence="6 7">
    <name type="scientific">Faecalicoccus pleomorphus</name>
    <dbReference type="NCBI Taxonomy" id="1323"/>
    <lineage>
        <taxon>Bacteria</taxon>
        <taxon>Bacillati</taxon>
        <taxon>Bacillota</taxon>
        <taxon>Erysipelotrichia</taxon>
        <taxon>Erysipelotrichales</taxon>
        <taxon>Erysipelotrichaceae</taxon>
        <taxon>Faecalicoccus</taxon>
    </lineage>
</organism>
<dbReference type="InterPro" id="IPR045943">
    <property type="entry name" value="DUF6363"/>
</dbReference>
<dbReference type="Proteomes" id="UP000255523">
    <property type="component" value="Unassembled WGS sequence"/>
</dbReference>
<dbReference type="Pfam" id="PF01734">
    <property type="entry name" value="Patatin"/>
    <property type="match status" value="1"/>
</dbReference>
<keyword evidence="3 4" id="KW-0443">Lipid metabolism</keyword>
<dbReference type="PANTHER" id="PTHR14226">
    <property type="entry name" value="NEUROPATHY TARGET ESTERASE/SWISS CHEESE D.MELANOGASTER"/>
    <property type="match status" value="1"/>
</dbReference>
<dbReference type="EC" id="3.4.21.-" evidence="6"/>
<dbReference type="OrthoDB" id="9802424at2"/>
<dbReference type="PANTHER" id="PTHR14226:SF25">
    <property type="entry name" value="PHOSPHOESTERASE"/>
    <property type="match status" value="1"/>
</dbReference>
<evidence type="ECO:0000256" key="2">
    <source>
        <dbReference type="ARBA" id="ARBA00022963"/>
    </source>
</evidence>
<dbReference type="GO" id="GO:0006508">
    <property type="term" value="P:proteolysis"/>
    <property type="evidence" value="ECO:0007669"/>
    <property type="project" value="UniProtKB-KW"/>
</dbReference>
<evidence type="ECO:0000256" key="1">
    <source>
        <dbReference type="ARBA" id="ARBA00022801"/>
    </source>
</evidence>
<dbReference type="EMBL" id="UHFX01000003">
    <property type="protein sequence ID" value="SUO04594.1"/>
    <property type="molecule type" value="Genomic_DNA"/>
</dbReference>
<dbReference type="GeneID" id="77462465"/>
<dbReference type="InterPro" id="IPR050301">
    <property type="entry name" value="NTE"/>
</dbReference>
<evidence type="ECO:0000256" key="4">
    <source>
        <dbReference type="PROSITE-ProRule" id="PRU01161"/>
    </source>
</evidence>
<feature type="active site" description="Nucleophile" evidence="4">
    <location>
        <position position="38"/>
    </location>
</feature>
<dbReference type="CDD" id="cd07208">
    <property type="entry name" value="Pat_hypo_Ecoli_yjju_like"/>
    <property type="match status" value="1"/>
</dbReference>
<keyword evidence="1 4" id="KW-0378">Hydrolase</keyword>
<dbReference type="AlphaFoldDB" id="A0A380LL15"/>
<evidence type="ECO:0000256" key="3">
    <source>
        <dbReference type="ARBA" id="ARBA00023098"/>
    </source>
</evidence>
<accession>A0A380LL15</accession>
<feature type="short sequence motif" description="DGA/G" evidence="4">
    <location>
        <begin position="158"/>
        <end position="160"/>
    </location>
</feature>
<dbReference type="InterPro" id="IPR002641">
    <property type="entry name" value="PNPLA_dom"/>
</dbReference>
<dbReference type="GO" id="GO:0016042">
    <property type="term" value="P:lipid catabolic process"/>
    <property type="evidence" value="ECO:0007669"/>
    <property type="project" value="UniProtKB-UniRule"/>
</dbReference>
<evidence type="ECO:0000313" key="6">
    <source>
        <dbReference type="EMBL" id="SUO04594.1"/>
    </source>
</evidence>
<feature type="short sequence motif" description="GXGXXG" evidence="4">
    <location>
        <begin position="9"/>
        <end position="14"/>
    </location>
</feature>
<keyword evidence="2 4" id="KW-0442">Lipid degradation</keyword>
<name>A0A380LL15_9FIRM</name>
<dbReference type="Gene3D" id="3.40.1090.10">
    <property type="entry name" value="Cytosolic phospholipase A2 catalytic domain"/>
    <property type="match status" value="2"/>
</dbReference>
<feature type="short sequence motif" description="GXSXG" evidence="4">
    <location>
        <begin position="36"/>
        <end position="40"/>
    </location>
</feature>
<reference evidence="6 7" key="1">
    <citation type="submission" date="2018-06" db="EMBL/GenBank/DDBJ databases">
        <authorList>
            <consortium name="Pathogen Informatics"/>
            <person name="Doyle S."/>
        </authorList>
    </citation>
    <scope>NUCLEOTIDE SEQUENCE [LARGE SCALE GENOMIC DNA]</scope>
    <source>
        <strain evidence="6 7">NCTC11087</strain>
    </source>
</reference>
<sequence length="282" mass="32043">MKTALVLEGGGMRGAYTCGTIDFLLDNNIHFDGVIGVSAGACHATSYISEQRGRAIRIGAHYLVDKRSFSFKSLIQTGDLFNAQFIYDEIPNVIDPFDYKTFNNSKTRMYCVCFDCENGQSIYAPIPHIQENMEYIRASASLPIISKIVEFDGHKMLDGGLGDSIPFEFMMDKGYDKIVVVSTKVRGYRKSSNKLMPMIEKMYKDYPYVIDACKNRHTRYNAQFEKMEELEKEGKLFVIYPSDTHGVGRLEQDVVKLESLYKTGYQDAQDCKDALCEYLQIA</sequence>
<dbReference type="RefSeq" id="WP_022790143.1">
    <property type="nucleotide sequence ID" value="NZ_CALVFN010000007.1"/>
</dbReference>
<dbReference type="InterPro" id="IPR016035">
    <property type="entry name" value="Acyl_Trfase/lysoPLipase"/>
</dbReference>
<dbReference type="InterPro" id="IPR037483">
    <property type="entry name" value="YjjU-like"/>
</dbReference>
<keyword evidence="7" id="KW-1185">Reference proteome</keyword>
<evidence type="ECO:0000259" key="5">
    <source>
        <dbReference type="PROSITE" id="PS51635"/>
    </source>
</evidence>
<proteinExistence type="predicted"/>
<keyword evidence="6" id="KW-0645">Protease</keyword>
<dbReference type="SUPFAM" id="SSF52151">
    <property type="entry name" value="FabD/lysophospholipase-like"/>
    <property type="match status" value="1"/>
</dbReference>
<feature type="active site" description="Proton acceptor" evidence="4">
    <location>
        <position position="158"/>
    </location>
</feature>
<evidence type="ECO:0000313" key="7">
    <source>
        <dbReference type="Proteomes" id="UP000255523"/>
    </source>
</evidence>
<protein>
    <submittedName>
        <fullName evidence="6">Serine protease</fullName>
        <ecNumber evidence="6">3.4.21.-</ecNumber>
    </submittedName>
</protein>
<dbReference type="GO" id="GO:0008233">
    <property type="term" value="F:peptidase activity"/>
    <property type="evidence" value="ECO:0007669"/>
    <property type="project" value="UniProtKB-KW"/>
</dbReference>
<gene>
    <name evidence="6" type="ORF">NCTC11087_01515</name>
</gene>
<feature type="domain" description="PNPLA" evidence="5">
    <location>
        <begin position="5"/>
        <end position="171"/>
    </location>
</feature>
<dbReference type="PROSITE" id="PS51635">
    <property type="entry name" value="PNPLA"/>
    <property type="match status" value="1"/>
</dbReference>